<keyword evidence="2" id="KW-1003">Cell membrane</keyword>
<evidence type="ECO:0000256" key="5">
    <source>
        <dbReference type="ARBA" id="ARBA00029447"/>
    </source>
</evidence>
<feature type="transmembrane region" description="Helical" evidence="7">
    <location>
        <begin position="181"/>
        <end position="202"/>
    </location>
</feature>
<evidence type="ECO:0000256" key="4">
    <source>
        <dbReference type="ARBA" id="ARBA00023224"/>
    </source>
</evidence>
<dbReference type="EMBL" id="JAKTTI010000002">
    <property type="protein sequence ID" value="MCH1624125.1"/>
    <property type="molecule type" value="Genomic_DNA"/>
</dbReference>
<keyword evidence="11" id="KW-1185">Reference proteome</keyword>
<sequence length="563" mass="60333">MKMTISKKLLAGFSGVLLVLIATVLLSYIQIKSVDNTYSNLIDDKVEKLLIIKELDVAVKAEQVGLRGFLILGDETALASFNDAHEKYLKSSKSLGDIITHSEAKDLLTELNQIQEEYYQFSQEAFQLKHEEKTDEYTKLISSTGRSLVKKFDDKILELTEFQQNLLDMGSADTTAKVKSVILIVLALGVAAILIGIIIATYMGRIISKPLIAIANSAVKISSGDLTVDEINIKNKDEIGELANSYNQMSRSLRDIIRQVGSNAEHVAASAEQLTASAGQSNDATKQIAETMQTVAIGVDKQVLSVEETSQAITEMSIGVQQIANSAQAVSETAIEATIRASEGGQSIQTAIEQMNSINQTFNSLSEVIKGLGVRSGEIGQIIEVITGIAGQTNLLALNAAIEAARAGEHGLGFAVVADEVRKLAEQSADSAHEISQLISVIQEETNKSVQLMESASNEVMSGINVVNTAGKSFGQIEYSVSDVTSQIQDVSAAVQQMSAGAEQIVKSVQFISEVSDETASGTQEVSASTEEQLASMEEIATSASALANMAEELQELISRFKL</sequence>
<keyword evidence="3 7" id="KW-0472">Membrane</keyword>
<keyword evidence="7" id="KW-1133">Transmembrane helix</keyword>
<accession>A0AAW5DYP1</accession>
<gene>
    <name evidence="10" type="ORF">MJG50_02190</name>
</gene>
<dbReference type="InterPro" id="IPR003660">
    <property type="entry name" value="HAMP_dom"/>
</dbReference>
<dbReference type="Pfam" id="PF12729">
    <property type="entry name" value="4HB_MCP_1"/>
    <property type="match status" value="1"/>
</dbReference>
<dbReference type="Gene3D" id="6.10.340.10">
    <property type="match status" value="1"/>
</dbReference>
<dbReference type="GO" id="GO:0005886">
    <property type="term" value="C:plasma membrane"/>
    <property type="evidence" value="ECO:0007669"/>
    <property type="project" value="UniProtKB-SubCell"/>
</dbReference>
<proteinExistence type="inferred from homology"/>
<comment type="subcellular location">
    <subcellularLocation>
        <location evidence="1">Cell membrane</location>
    </subcellularLocation>
</comment>
<dbReference type="SUPFAM" id="SSF58104">
    <property type="entry name" value="Methyl-accepting chemotaxis protein (MCP) signaling domain"/>
    <property type="match status" value="1"/>
</dbReference>
<comment type="caution">
    <text evidence="10">The sequence shown here is derived from an EMBL/GenBank/DDBJ whole genome shotgun (WGS) entry which is preliminary data.</text>
</comment>
<evidence type="ECO:0000313" key="11">
    <source>
        <dbReference type="Proteomes" id="UP001431131"/>
    </source>
</evidence>
<evidence type="ECO:0000259" key="9">
    <source>
        <dbReference type="PROSITE" id="PS50885"/>
    </source>
</evidence>
<dbReference type="SMART" id="SM00304">
    <property type="entry name" value="HAMP"/>
    <property type="match status" value="2"/>
</dbReference>
<dbReference type="InterPro" id="IPR024478">
    <property type="entry name" value="HlyB_4HB_MCP"/>
</dbReference>
<dbReference type="PANTHER" id="PTHR32089">
    <property type="entry name" value="METHYL-ACCEPTING CHEMOTAXIS PROTEIN MCPB"/>
    <property type="match status" value="1"/>
</dbReference>
<dbReference type="CDD" id="cd06225">
    <property type="entry name" value="HAMP"/>
    <property type="match status" value="1"/>
</dbReference>
<evidence type="ECO:0000256" key="3">
    <source>
        <dbReference type="ARBA" id="ARBA00023136"/>
    </source>
</evidence>
<organism evidence="10 11">
    <name type="scientific">Fredinandcohnia quinoae</name>
    <dbReference type="NCBI Taxonomy" id="2918902"/>
    <lineage>
        <taxon>Bacteria</taxon>
        <taxon>Bacillati</taxon>
        <taxon>Bacillota</taxon>
        <taxon>Bacilli</taxon>
        <taxon>Bacillales</taxon>
        <taxon>Bacillaceae</taxon>
        <taxon>Fredinandcohnia</taxon>
    </lineage>
</organism>
<dbReference type="InterPro" id="IPR004089">
    <property type="entry name" value="MCPsignal_dom"/>
</dbReference>
<dbReference type="CDD" id="cd11386">
    <property type="entry name" value="MCP_signal"/>
    <property type="match status" value="1"/>
</dbReference>
<dbReference type="GO" id="GO:0007165">
    <property type="term" value="P:signal transduction"/>
    <property type="evidence" value="ECO:0007669"/>
    <property type="project" value="UniProtKB-KW"/>
</dbReference>
<evidence type="ECO:0000256" key="2">
    <source>
        <dbReference type="ARBA" id="ARBA00022475"/>
    </source>
</evidence>
<dbReference type="PANTHER" id="PTHR32089:SF112">
    <property type="entry name" value="LYSOZYME-LIKE PROTEIN-RELATED"/>
    <property type="match status" value="1"/>
</dbReference>
<dbReference type="PROSITE" id="PS50111">
    <property type="entry name" value="CHEMOTAXIS_TRANSDUC_2"/>
    <property type="match status" value="1"/>
</dbReference>
<dbReference type="Proteomes" id="UP001431131">
    <property type="component" value="Unassembled WGS sequence"/>
</dbReference>
<dbReference type="AlphaFoldDB" id="A0AAW5DYP1"/>
<feature type="domain" description="HAMP" evidence="9">
    <location>
        <begin position="205"/>
        <end position="258"/>
    </location>
</feature>
<dbReference type="Pfam" id="PF00672">
    <property type="entry name" value="HAMP"/>
    <property type="match status" value="1"/>
</dbReference>
<protein>
    <submittedName>
        <fullName evidence="10">Methyl-accepting chemotaxis protein</fullName>
    </submittedName>
</protein>
<evidence type="ECO:0000256" key="1">
    <source>
        <dbReference type="ARBA" id="ARBA00004236"/>
    </source>
</evidence>
<dbReference type="SMART" id="SM00283">
    <property type="entry name" value="MA"/>
    <property type="match status" value="1"/>
</dbReference>
<reference evidence="10" key="1">
    <citation type="submission" date="2022-02" db="EMBL/GenBank/DDBJ databases">
        <title>Fredinandcohnia quinoae sp. nov. isolated from Chenopodium quinoa seeds.</title>
        <authorList>
            <person name="Saati-Santamaria Z."/>
            <person name="Flores-Felix J.D."/>
            <person name="Igual J.M."/>
            <person name="Velazquez E."/>
            <person name="Garcia-Fraile P."/>
            <person name="Martinez-Molina E."/>
        </authorList>
    </citation>
    <scope>NUCLEOTIDE SEQUENCE</scope>
    <source>
        <strain evidence="10">SECRCQ15</strain>
    </source>
</reference>
<keyword evidence="7" id="KW-0812">Transmembrane</keyword>
<dbReference type="RefSeq" id="WP_240252378.1">
    <property type="nucleotide sequence ID" value="NZ_JAKTTI010000002.1"/>
</dbReference>
<name>A0AAW5DYP1_9BACI</name>
<evidence type="ECO:0000256" key="6">
    <source>
        <dbReference type="PROSITE-ProRule" id="PRU00284"/>
    </source>
</evidence>
<feature type="domain" description="Methyl-accepting transducer" evidence="8">
    <location>
        <begin position="277"/>
        <end position="513"/>
    </location>
</feature>
<comment type="similarity">
    <text evidence="5">Belongs to the methyl-accepting chemotaxis (MCP) protein family.</text>
</comment>
<dbReference type="Pfam" id="PF00015">
    <property type="entry name" value="MCPsignal"/>
    <property type="match status" value="1"/>
</dbReference>
<dbReference type="PROSITE" id="PS50885">
    <property type="entry name" value="HAMP"/>
    <property type="match status" value="1"/>
</dbReference>
<evidence type="ECO:0000259" key="8">
    <source>
        <dbReference type="PROSITE" id="PS50111"/>
    </source>
</evidence>
<dbReference type="Gene3D" id="1.10.287.950">
    <property type="entry name" value="Methyl-accepting chemotaxis protein"/>
    <property type="match status" value="1"/>
</dbReference>
<evidence type="ECO:0000256" key="7">
    <source>
        <dbReference type="SAM" id="Phobius"/>
    </source>
</evidence>
<evidence type="ECO:0000313" key="10">
    <source>
        <dbReference type="EMBL" id="MCH1624125.1"/>
    </source>
</evidence>
<keyword evidence="4 6" id="KW-0807">Transducer</keyword>